<accession>A0AAV6LP39</accession>
<keyword evidence="3" id="KW-1185">Reference proteome</keyword>
<protein>
    <submittedName>
        <fullName evidence="2">Uncharacterized protein</fullName>
    </submittedName>
</protein>
<evidence type="ECO:0000256" key="1">
    <source>
        <dbReference type="SAM" id="MobiDB-lite"/>
    </source>
</evidence>
<proteinExistence type="predicted"/>
<name>A0AAV6LP39_9ERIC</name>
<dbReference type="Proteomes" id="UP000823749">
    <property type="component" value="Chromosome 1"/>
</dbReference>
<feature type="compositionally biased region" description="Polar residues" evidence="1">
    <location>
        <begin position="467"/>
        <end position="523"/>
    </location>
</feature>
<evidence type="ECO:0000313" key="2">
    <source>
        <dbReference type="EMBL" id="KAG5565794.1"/>
    </source>
</evidence>
<gene>
    <name evidence="2" type="ORF">RHGRI_001651</name>
</gene>
<dbReference type="EMBL" id="JACTNZ010000001">
    <property type="protein sequence ID" value="KAG5565794.1"/>
    <property type="molecule type" value="Genomic_DNA"/>
</dbReference>
<feature type="compositionally biased region" description="Basic and acidic residues" evidence="1">
    <location>
        <begin position="527"/>
        <end position="536"/>
    </location>
</feature>
<dbReference type="AlphaFoldDB" id="A0AAV6LP39"/>
<feature type="region of interest" description="Disordered" evidence="1">
    <location>
        <begin position="444"/>
        <end position="564"/>
    </location>
</feature>
<feature type="compositionally biased region" description="Polar residues" evidence="1">
    <location>
        <begin position="447"/>
        <end position="459"/>
    </location>
</feature>
<organism evidence="2 3">
    <name type="scientific">Rhododendron griersonianum</name>
    <dbReference type="NCBI Taxonomy" id="479676"/>
    <lineage>
        <taxon>Eukaryota</taxon>
        <taxon>Viridiplantae</taxon>
        <taxon>Streptophyta</taxon>
        <taxon>Embryophyta</taxon>
        <taxon>Tracheophyta</taxon>
        <taxon>Spermatophyta</taxon>
        <taxon>Magnoliopsida</taxon>
        <taxon>eudicotyledons</taxon>
        <taxon>Gunneridae</taxon>
        <taxon>Pentapetalae</taxon>
        <taxon>asterids</taxon>
        <taxon>Ericales</taxon>
        <taxon>Ericaceae</taxon>
        <taxon>Ericoideae</taxon>
        <taxon>Rhodoreae</taxon>
        <taxon>Rhododendron</taxon>
    </lineage>
</organism>
<sequence length="754" mass="81814">MPPPAGSCSSNIRQGKGAPSRQGLSSIARSPTGYPLVQPSIDKIWPQSTSSSSGATAPAVVNTSSIALHIRQSTAITWSSPTNAGPGLHTRANYNRYGLDLVRSRSGPASNHDLAVRLNIRRGVQLRRQQRQAYYGLAITSGQLPATERSNPDLLVAGLLLMYKSGSGPNLIDAQPCTPCTLVLRAGASRAWVLSLSSDLSTNQFPPVMCQDVTAGGVIPSAATARSSPGKGTSLSREALLHRPTLKPTISGPASSGPAVFRPRQQQIRGLTAFSDLLLSSIGRLRPGASTHQIRRSSFPTSTAMAAGRRSVQYRATGRRWSVQYRATGRRSSNTAMAADFTKMYQIWPEGRSTSLSATAMAAGFTELKLWPAFNSRRRQRVEVVAGLSPVGHQLQLQQPAINSQGTATPWPHCFSMALSEVALIASHVRARNCLPCFPNELRRQQQKNTRYSPPNSTHKPFDLCPSPTTEFKSTSPSLEELMSDSSSQVRPSIPENPNLSSLTGVQSGSPSLGSAKNQQQTLFEEGLAKEAQERARHVHHQQRTTPIEVQSPNSSKSSPSRKLHQVFLEESKKLEAEERATLLHGNTNQSVSQRIEIQNANTSATQVTHLHGNTYQFQRTPSEVQNCNPNSTILINARGTPYVQAMVAAAGARVAAAGIGAAAAYIQNMQNQQQVQNLHRFRTCRISNRFMAYHVWFTSLLTATASSSTHNRLLQQISADFRTAGRSEAEWLLLPLAAVFDQHLSAAELFCDD</sequence>
<evidence type="ECO:0000313" key="3">
    <source>
        <dbReference type="Proteomes" id="UP000823749"/>
    </source>
</evidence>
<reference evidence="2" key="1">
    <citation type="submission" date="2020-08" db="EMBL/GenBank/DDBJ databases">
        <title>Plant Genome Project.</title>
        <authorList>
            <person name="Zhang R.-G."/>
        </authorList>
    </citation>
    <scope>NUCLEOTIDE SEQUENCE</scope>
    <source>
        <strain evidence="2">WSP0</strain>
        <tissue evidence="2">Leaf</tissue>
    </source>
</reference>
<feature type="region of interest" description="Disordered" evidence="1">
    <location>
        <begin position="1"/>
        <end position="32"/>
    </location>
</feature>
<comment type="caution">
    <text evidence="2">The sequence shown here is derived from an EMBL/GenBank/DDBJ whole genome shotgun (WGS) entry which is preliminary data.</text>
</comment>